<evidence type="ECO:0000256" key="2">
    <source>
        <dbReference type="ARBA" id="ARBA00022857"/>
    </source>
</evidence>
<comment type="caution">
    <text evidence="5">The sequence shown here is derived from an EMBL/GenBank/DDBJ whole genome shotgun (WGS) entry which is preliminary data.</text>
</comment>
<dbReference type="PANTHER" id="PTHR38011:SF7">
    <property type="entry name" value="2,5-DIAMINO-6-RIBOSYLAMINO-4(3H)-PYRIMIDINONE 5'-PHOSPHATE REDUCTASE"/>
    <property type="match status" value="1"/>
</dbReference>
<feature type="domain" description="Bacterial bifunctional deaminase-reductase C-terminal" evidence="4">
    <location>
        <begin position="20"/>
        <end position="190"/>
    </location>
</feature>
<dbReference type="InterPro" id="IPR050765">
    <property type="entry name" value="Riboflavin_Biosynth_HTPR"/>
</dbReference>
<dbReference type="RefSeq" id="WP_102724128.1">
    <property type="nucleotide sequence ID" value="NZ_JBHRZL010000039.1"/>
</dbReference>
<protein>
    <recommendedName>
        <fullName evidence="4">Bacterial bifunctional deaminase-reductase C-terminal domain-containing protein</fullName>
    </recommendedName>
</protein>
<sequence>MNQADTINTIIGPTSAQEEVRAVAITTLFGSFTTGGTSGKLGNEMDSAVLQGLREWADVILVGSGTVKAEDYGPADTPMAVVSRSLTFDTTTKLFSGTPPIIVTPQESLADPALTSRRKTLEAAGCELAEGGGVPEVVDKLRARGFGRIVCEGGPSLYAEMFKHSLIDVLHLTLDPHVNGEPAGLVGDIAERFTLEQAVADGDYLFTRYRRVQKTS</sequence>
<dbReference type="Proteomes" id="UP000235836">
    <property type="component" value="Unassembled WGS sequence"/>
</dbReference>
<comment type="pathway">
    <text evidence="1">Cofactor biosynthesis; riboflavin biosynthesis.</text>
</comment>
<proteinExistence type="predicted"/>
<dbReference type="Gene3D" id="3.40.430.10">
    <property type="entry name" value="Dihydrofolate Reductase, subunit A"/>
    <property type="match status" value="1"/>
</dbReference>
<dbReference type="InterPro" id="IPR024072">
    <property type="entry name" value="DHFR-like_dom_sf"/>
</dbReference>
<keyword evidence="6" id="KW-1185">Reference proteome</keyword>
<evidence type="ECO:0000259" key="4">
    <source>
        <dbReference type="Pfam" id="PF01872"/>
    </source>
</evidence>
<keyword evidence="3" id="KW-0560">Oxidoreductase</keyword>
<name>A0A2N6T4G5_9CORY</name>
<reference evidence="5 6" key="1">
    <citation type="submission" date="2017-09" db="EMBL/GenBank/DDBJ databases">
        <title>Bacterial strain isolated from the female urinary microbiota.</title>
        <authorList>
            <person name="Thomas-White K."/>
            <person name="Kumar N."/>
            <person name="Forster S."/>
            <person name="Putonti C."/>
            <person name="Lawley T."/>
            <person name="Wolfe A.J."/>
        </authorList>
    </citation>
    <scope>NUCLEOTIDE SEQUENCE [LARGE SCALE GENOMIC DNA]</scope>
    <source>
        <strain evidence="5 6">UMB0792</strain>
    </source>
</reference>
<accession>A0A2N6T4G5</accession>
<dbReference type="GO" id="GO:0009231">
    <property type="term" value="P:riboflavin biosynthetic process"/>
    <property type="evidence" value="ECO:0007669"/>
    <property type="project" value="InterPro"/>
</dbReference>
<organism evidence="5 6">
    <name type="scientific">Corynebacterium tuscaniense</name>
    <dbReference type="NCBI Taxonomy" id="302449"/>
    <lineage>
        <taxon>Bacteria</taxon>
        <taxon>Bacillati</taxon>
        <taxon>Actinomycetota</taxon>
        <taxon>Actinomycetes</taxon>
        <taxon>Mycobacteriales</taxon>
        <taxon>Corynebacteriaceae</taxon>
        <taxon>Corynebacterium</taxon>
    </lineage>
</organism>
<dbReference type="Pfam" id="PF01872">
    <property type="entry name" value="RibD_C"/>
    <property type="match status" value="1"/>
</dbReference>
<dbReference type="SUPFAM" id="SSF53597">
    <property type="entry name" value="Dihydrofolate reductase-like"/>
    <property type="match status" value="1"/>
</dbReference>
<keyword evidence="2" id="KW-0521">NADP</keyword>
<evidence type="ECO:0000313" key="6">
    <source>
        <dbReference type="Proteomes" id="UP000235836"/>
    </source>
</evidence>
<evidence type="ECO:0000256" key="1">
    <source>
        <dbReference type="ARBA" id="ARBA00005104"/>
    </source>
</evidence>
<evidence type="ECO:0000313" key="5">
    <source>
        <dbReference type="EMBL" id="PMC64197.1"/>
    </source>
</evidence>
<gene>
    <name evidence="5" type="ORF">CJ203_07305</name>
</gene>
<dbReference type="EMBL" id="PNHG01000009">
    <property type="protein sequence ID" value="PMC64197.1"/>
    <property type="molecule type" value="Genomic_DNA"/>
</dbReference>
<dbReference type="InterPro" id="IPR002734">
    <property type="entry name" value="RibDG_C"/>
</dbReference>
<dbReference type="AlphaFoldDB" id="A0A2N6T4G5"/>
<dbReference type="GO" id="GO:0008703">
    <property type="term" value="F:5-amino-6-(5-phosphoribosylamino)uracil reductase activity"/>
    <property type="evidence" value="ECO:0007669"/>
    <property type="project" value="InterPro"/>
</dbReference>
<evidence type="ECO:0000256" key="3">
    <source>
        <dbReference type="ARBA" id="ARBA00023002"/>
    </source>
</evidence>
<dbReference type="PANTHER" id="PTHR38011">
    <property type="entry name" value="DIHYDROFOLATE REDUCTASE FAMILY PROTEIN (AFU_ORTHOLOGUE AFUA_8G06820)"/>
    <property type="match status" value="1"/>
</dbReference>